<feature type="transmembrane region" description="Helical" evidence="8">
    <location>
        <begin position="170"/>
        <end position="188"/>
    </location>
</feature>
<feature type="transmembrane region" description="Helical" evidence="8">
    <location>
        <begin position="75"/>
        <end position="93"/>
    </location>
</feature>
<comment type="subcellular location">
    <subcellularLocation>
        <location evidence="1">Cell membrane</location>
        <topology evidence="1">Multi-pass membrane protein</topology>
    </subcellularLocation>
</comment>
<evidence type="ECO:0000256" key="3">
    <source>
        <dbReference type="ARBA" id="ARBA00022448"/>
    </source>
</evidence>
<evidence type="ECO:0000256" key="1">
    <source>
        <dbReference type="ARBA" id="ARBA00004651"/>
    </source>
</evidence>
<feature type="transmembrane region" description="Helical" evidence="8">
    <location>
        <begin position="193"/>
        <end position="212"/>
    </location>
</feature>
<name>A0AAU8CJI0_9HYPH</name>
<evidence type="ECO:0000256" key="5">
    <source>
        <dbReference type="ARBA" id="ARBA00022692"/>
    </source>
</evidence>
<evidence type="ECO:0000256" key="4">
    <source>
        <dbReference type="ARBA" id="ARBA00022475"/>
    </source>
</evidence>
<dbReference type="GO" id="GO:1903785">
    <property type="term" value="P:L-valine transmembrane transport"/>
    <property type="evidence" value="ECO:0007669"/>
    <property type="project" value="TreeGrafter"/>
</dbReference>
<feature type="transmembrane region" description="Helical" evidence="8">
    <location>
        <begin position="218"/>
        <end position="236"/>
    </location>
</feature>
<evidence type="ECO:0000256" key="2">
    <source>
        <dbReference type="ARBA" id="ARBA00010735"/>
    </source>
</evidence>
<keyword evidence="6 8" id="KW-1133">Transmembrane helix</keyword>
<dbReference type="Pfam" id="PF03591">
    <property type="entry name" value="AzlC"/>
    <property type="match status" value="1"/>
</dbReference>
<feature type="transmembrane region" description="Helical" evidence="8">
    <location>
        <begin position="22"/>
        <end position="42"/>
    </location>
</feature>
<evidence type="ECO:0000256" key="6">
    <source>
        <dbReference type="ARBA" id="ARBA00022989"/>
    </source>
</evidence>
<keyword evidence="7 8" id="KW-0472">Membrane</keyword>
<organism evidence="9">
    <name type="scientific">Mesorhizobium sp. WSM2240</name>
    <dbReference type="NCBI Taxonomy" id="3228851"/>
    <lineage>
        <taxon>Bacteria</taxon>
        <taxon>Pseudomonadati</taxon>
        <taxon>Pseudomonadota</taxon>
        <taxon>Alphaproteobacteria</taxon>
        <taxon>Hyphomicrobiales</taxon>
        <taxon>Phyllobacteriaceae</taxon>
        <taxon>Mesorhizobium</taxon>
    </lineage>
</organism>
<sequence length="242" mass="26248">MSAEAIEDEARAPSAFWRGARVGLPVVVASAPFGLLFGALAVENGFSVFETMLMSATIYGGASQMVGIELFGQKVAPWLIVLSIFAVNFRHILYSAVVGRRISHWPLARQAFAFFFLVDPQYAEAETKGERGEEITFAWYMGMALPIYICWIADTWLGATFGNMIANPRALGLDFLLPIYFLGLVMGFRNRPLWLPIVIASAAASILAYKTIGSPWHVSVGAITGILLAAAMPGRANGGKRP</sequence>
<proteinExistence type="inferred from homology"/>
<feature type="transmembrane region" description="Helical" evidence="8">
    <location>
        <begin position="137"/>
        <end position="158"/>
    </location>
</feature>
<comment type="similarity">
    <text evidence="2">Belongs to the AzlC family.</text>
</comment>
<evidence type="ECO:0000313" key="9">
    <source>
        <dbReference type="EMBL" id="XCG47001.1"/>
    </source>
</evidence>
<gene>
    <name evidence="9" type="ORF">ABVK50_16975</name>
</gene>
<accession>A0AAU8CJI0</accession>
<dbReference type="PANTHER" id="PTHR34979">
    <property type="entry name" value="INNER MEMBRANE PROTEIN YGAZ"/>
    <property type="match status" value="1"/>
</dbReference>
<dbReference type="EMBL" id="CP159253">
    <property type="protein sequence ID" value="XCG47001.1"/>
    <property type="molecule type" value="Genomic_DNA"/>
</dbReference>
<evidence type="ECO:0000256" key="7">
    <source>
        <dbReference type="ARBA" id="ARBA00023136"/>
    </source>
</evidence>
<evidence type="ECO:0000256" key="8">
    <source>
        <dbReference type="SAM" id="Phobius"/>
    </source>
</evidence>
<dbReference type="GO" id="GO:0005886">
    <property type="term" value="C:plasma membrane"/>
    <property type="evidence" value="ECO:0007669"/>
    <property type="project" value="UniProtKB-SubCell"/>
</dbReference>
<protein>
    <submittedName>
        <fullName evidence="9">AzlC family ABC transporter permease</fullName>
    </submittedName>
</protein>
<keyword evidence="4" id="KW-1003">Cell membrane</keyword>
<keyword evidence="3" id="KW-0813">Transport</keyword>
<dbReference type="RefSeq" id="WP_353645457.1">
    <property type="nucleotide sequence ID" value="NZ_CP159253.1"/>
</dbReference>
<reference evidence="9" key="1">
    <citation type="submission" date="2024-06" db="EMBL/GenBank/DDBJ databases">
        <title>Mesorhizobium karijinii sp. nov., a symbiont of the iconic Swainsona formosa from arid Australia.</title>
        <authorList>
            <person name="Hill Y.J."/>
            <person name="Watkin E.L.J."/>
            <person name="O'Hara G.W."/>
            <person name="Terpolilli J."/>
            <person name="Tye M.L."/>
            <person name="Kohlmeier M.G."/>
        </authorList>
    </citation>
    <scope>NUCLEOTIDE SEQUENCE</scope>
    <source>
        <strain evidence="9">WSM2240</strain>
    </source>
</reference>
<keyword evidence="5 8" id="KW-0812">Transmembrane</keyword>
<dbReference type="InterPro" id="IPR011606">
    <property type="entry name" value="Brnchd-chn_aa_trnsp_permease"/>
</dbReference>
<dbReference type="PANTHER" id="PTHR34979:SF1">
    <property type="entry name" value="INNER MEMBRANE PROTEIN YGAZ"/>
    <property type="match status" value="1"/>
</dbReference>
<dbReference type="AlphaFoldDB" id="A0AAU8CJI0"/>